<reference evidence="1" key="1">
    <citation type="submission" date="2023-04" db="EMBL/GenBank/DDBJ databases">
        <title>A chromosome-level genome assembly of the parasitoid wasp Eretmocerus hayati.</title>
        <authorList>
            <person name="Zhong Y."/>
            <person name="Liu S."/>
            <person name="Liu Y."/>
        </authorList>
    </citation>
    <scope>NUCLEOTIDE SEQUENCE</scope>
    <source>
        <strain evidence="1">ZJU_SS_LIU_2023</strain>
    </source>
</reference>
<comment type="caution">
    <text evidence="1">The sequence shown here is derived from an EMBL/GenBank/DDBJ whole genome shotgun (WGS) entry which is preliminary data.</text>
</comment>
<protein>
    <submittedName>
        <fullName evidence="1">Uncharacterized protein</fullName>
    </submittedName>
</protein>
<dbReference type="Proteomes" id="UP001239111">
    <property type="component" value="Chromosome 3"/>
</dbReference>
<organism evidence="1 2">
    <name type="scientific">Eretmocerus hayati</name>
    <dbReference type="NCBI Taxonomy" id="131215"/>
    <lineage>
        <taxon>Eukaryota</taxon>
        <taxon>Metazoa</taxon>
        <taxon>Ecdysozoa</taxon>
        <taxon>Arthropoda</taxon>
        <taxon>Hexapoda</taxon>
        <taxon>Insecta</taxon>
        <taxon>Pterygota</taxon>
        <taxon>Neoptera</taxon>
        <taxon>Endopterygota</taxon>
        <taxon>Hymenoptera</taxon>
        <taxon>Apocrita</taxon>
        <taxon>Proctotrupomorpha</taxon>
        <taxon>Chalcidoidea</taxon>
        <taxon>Aphelinidae</taxon>
        <taxon>Aphelininae</taxon>
        <taxon>Eretmocerus</taxon>
    </lineage>
</organism>
<gene>
    <name evidence="1" type="ORF">QAD02_002553</name>
</gene>
<keyword evidence="2" id="KW-1185">Reference proteome</keyword>
<proteinExistence type="predicted"/>
<sequence length="132" mass="15875">MENLLKEIQNLSKRYEEDRKDMNEGLEMVQDIADTMRKDLKAINVEWGDKWNEIEKRDEERNAKQDRMGERLCKLEEMIKEKGEAMEIVQDQEKEKKREDTIKELTWRLEETGKEPEKTTSSFMGKYGKEKI</sequence>
<accession>A0ACC2NJJ2</accession>
<evidence type="ECO:0000313" key="2">
    <source>
        <dbReference type="Proteomes" id="UP001239111"/>
    </source>
</evidence>
<name>A0ACC2NJJ2_9HYME</name>
<dbReference type="EMBL" id="CM056743">
    <property type="protein sequence ID" value="KAJ8671294.1"/>
    <property type="molecule type" value="Genomic_DNA"/>
</dbReference>
<evidence type="ECO:0000313" key="1">
    <source>
        <dbReference type="EMBL" id="KAJ8671294.1"/>
    </source>
</evidence>